<evidence type="ECO:0000259" key="6">
    <source>
        <dbReference type="PROSITE" id="PS50011"/>
    </source>
</evidence>
<dbReference type="EMBL" id="ML979134">
    <property type="protein sequence ID" value="KAF1917593.1"/>
    <property type="molecule type" value="Genomic_DNA"/>
</dbReference>
<dbReference type="GO" id="GO:0005524">
    <property type="term" value="F:ATP binding"/>
    <property type="evidence" value="ECO:0007669"/>
    <property type="project" value="UniProtKB-KW"/>
</dbReference>
<evidence type="ECO:0000256" key="1">
    <source>
        <dbReference type="ARBA" id="ARBA00022527"/>
    </source>
</evidence>
<keyword evidence="2" id="KW-0808">Transferase</keyword>
<dbReference type="GO" id="GO:0005634">
    <property type="term" value="C:nucleus"/>
    <property type="evidence" value="ECO:0007669"/>
    <property type="project" value="TreeGrafter"/>
</dbReference>
<dbReference type="Pfam" id="PF00069">
    <property type="entry name" value="Pkinase"/>
    <property type="match status" value="1"/>
</dbReference>
<dbReference type="PANTHER" id="PTHR45646:SF11">
    <property type="entry name" value="SERINE_THREONINE-PROTEIN KINASE DOA"/>
    <property type="match status" value="1"/>
</dbReference>
<dbReference type="SUPFAM" id="SSF56112">
    <property type="entry name" value="Protein kinase-like (PK-like)"/>
    <property type="match status" value="1"/>
</dbReference>
<evidence type="ECO:0000313" key="8">
    <source>
        <dbReference type="Proteomes" id="UP000800096"/>
    </source>
</evidence>
<dbReference type="InterPro" id="IPR051175">
    <property type="entry name" value="CLK_kinases"/>
</dbReference>
<evidence type="ECO:0000256" key="5">
    <source>
        <dbReference type="ARBA" id="ARBA00022840"/>
    </source>
</evidence>
<dbReference type="GO" id="GO:0043484">
    <property type="term" value="P:regulation of RNA splicing"/>
    <property type="evidence" value="ECO:0007669"/>
    <property type="project" value="TreeGrafter"/>
</dbReference>
<keyword evidence="5" id="KW-0067">ATP-binding</keyword>
<organism evidence="7 8">
    <name type="scientific">Ampelomyces quisqualis</name>
    <name type="common">Powdery mildew agent</name>
    <dbReference type="NCBI Taxonomy" id="50730"/>
    <lineage>
        <taxon>Eukaryota</taxon>
        <taxon>Fungi</taxon>
        <taxon>Dikarya</taxon>
        <taxon>Ascomycota</taxon>
        <taxon>Pezizomycotina</taxon>
        <taxon>Dothideomycetes</taxon>
        <taxon>Pleosporomycetidae</taxon>
        <taxon>Pleosporales</taxon>
        <taxon>Pleosporineae</taxon>
        <taxon>Phaeosphaeriaceae</taxon>
        <taxon>Ampelomyces</taxon>
    </lineage>
</organism>
<dbReference type="InterPro" id="IPR011009">
    <property type="entry name" value="Kinase-like_dom_sf"/>
</dbReference>
<dbReference type="Gene3D" id="1.10.510.10">
    <property type="entry name" value="Transferase(Phosphotransferase) domain 1"/>
    <property type="match status" value="1"/>
</dbReference>
<dbReference type="InterPro" id="IPR000719">
    <property type="entry name" value="Prot_kinase_dom"/>
</dbReference>
<reference evidence="7" key="1">
    <citation type="journal article" date="2020" name="Stud. Mycol.">
        <title>101 Dothideomycetes genomes: a test case for predicting lifestyles and emergence of pathogens.</title>
        <authorList>
            <person name="Haridas S."/>
            <person name="Albert R."/>
            <person name="Binder M."/>
            <person name="Bloem J."/>
            <person name="Labutti K."/>
            <person name="Salamov A."/>
            <person name="Andreopoulos B."/>
            <person name="Baker S."/>
            <person name="Barry K."/>
            <person name="Bills G."/>
            <person name="Bluhm B."/>
            <person name="Cannon C."/>
            <person name="Castanera R."/>
            <person name="Culley D."/>
            <person name="Daum C."/>
            <person name="Ezra D."/>
            <person name="Gonzalez J."/>
            <person name="Henrissat B."/>
            <person name="Kuo A."/>
            <person name="Liang C."/>
            <person name="Lipzen A."/>
            <person name="Lutzoni F."/>
            <person name="Magnuson J."/>
            <person name="Mondo S."/>
            <person name="Nolan M."/>
            <person name="Ohm R."/>
            <person name="Pangilinan J."/>
            <person name="Park H.-J."/>
            <person name="Ramirez L."/>
            <person name="Alfaro M."/>
            <person name="Sun H."/>
            <person name="Tritt A."/>
            <person name="Yoshinaga Y."/>
            <person name="Zwiers L.-H."/>
            <person name="Turgeon B."/>
            <person name="Goodwin S."/>
            <person name="Spatafora J."/>
            <person name="Crous P."/>
            <person name="Grigoriev I."/>
        </authorList>
    </citation>
    <scope>NUCLEOTIDE SEQUENCE</scope>
    <source>
        <strain evidence="7">HMLAC05119</strain>
    </source>
</reference>
<keyword evidence="3" id="KW-0547">Nucleotide-binding</keyword>
<evidence type="ECO:0000256" key="4">
    <source>
        <dbReference type="ARBA" id="ARBA00022777"/>
    </source>
</evidence>
<feature type="domain" description="Protein kinase" evidence="6">
    <location>
        <begin position="1"/>
        <end position="280"/>
    </location>
</feature>
<dbReference type="AlphaFoldDB" id="A0A6A5QQC3"/>
<keyword evidence="8" id="KW-1185">Reference proteome</keyword>
<dbReference type="OrthoDB" id="5979581at2759"/>
<proteinExistence type="predicted"/>
<name>A0A6A5QQC3_AMPQU</name>
<evidence type="ECO:0000313" key="7">
    <source>
        <dbReference type="EMBL" id="KAF1917593.1"/>
    </source>
</evidence>
<dbReference type="GO" id="GO:0004674">
    <property type="term" value="F:protein serine/threonine kinase activity"/>
    <property type="evidence" value="ECO:0007669"/>
    <property type="project" value="UniProtKB-KW"/>
</dbReference>
<protein>
    <submittedName>
        <fullName evidence="7">Kinase-like domain-containing protein</fullName>
    </submittedName>
</protein>
<dbReference type="PANTHER" id="PTHR45646">
    <property type="entry name" value="SERINE/THREONINE-PROTEIN KINASE DOA-RELATED"/>
    <property type="match status" value="1"/>
</dbReference>
<gene>
    <name evidence="7" type="ORF">BDU57DRAFT_555416</name>
</gene>
<keyword evidence="1" id="KW-0723">Serine/threonine-protein kinase</keyword>
<sequence length="302" mass="34617">MNISEARDASHSRLFQPLVAHAIAAQLIQAVAFIHSRGIVHADLHEANILLRLPDCIDSLTPDQLYEKYGQPELEKITRWDGNPLDQWVPTHGVIPVWFGDASDTISLADSRIFLGDFSESFQPTTDVRQSSRTPFILRSPEILLEPTSHVSFPAEIWSLACAVFAIMGQRPLFETWFPDVDQVLQEHIDTLGAFPSGLWVSWANQYQYFDDKLQRVHGSPRRLLEDRLEDSIQEPRKQYKMAEMDEEEKQAFLILLRSMLSFSPDDRPSAQQVLESNWMQKWAGPAFELMKDNLSTSKTHR</sequence>
<dbReference type="PROSITE" id="PS50011">
    <property type="entry name" value="PROTEIN_KINASE_DOM"/>
    <property type="match status" value="1"/>
</dbReference>
<evidence type="ECO:0000256" key="2">
    <source>
        <dbReference type="ARBA" id="ARBA00022679"/>
    </source>
</evidence>
<dbReference type="SMART" id="SM00220">
    <property type="entry name" value="S_TKc"/>
    <property type="match status" value="1"/>
</dbReference>
<keyword evidence="4 7" id="KW-0418">Kinase</keyword>
<dbReference type="Proteomes" id="UP000800096">
    <property type="component" value="Unassembled WGS sequence"/>
</dbReference>
<accession>A0A6A5QQC3</accession>
<evidence type="ECO:0000256" key="3">
    <source>
        <dbReference type="ARBA" id="ARBA00022741"/>
    </source>
</evidence>